<gene>
    <name evidence="3" type="ORF">EVOR1521_LOCUS6180</name>
</gene>
<proteinExistence type="predicted"/>
<evidence type="ECO:0000313" key="4">
    <source>
        <dbReference type="Proteomes" id="UP001178507"/>
    </source>
</evidence>
<feature type="domain" description="DUF4116" evidence="2">
    <location>
        <begin position="93"/>
        <end position="141"/>
    </location>
</feature>
<dbReference type="InterPro" id="IPR025197">
    <property type="entry name" value="DUF4116"/>
</dbReference>
<evidence type="ECO:0000256" key="1">
    <source>
        <dbReference type="SAM" id="MobiDB-lite"/>
    </source>
</evidence>
<organism evidence="3 4">
    <name type="scientific">Effrenium voratum</name>
    <dbReference type="NCBI Taxonomy" id="2562239"/>
    <lineage>
        <taxon>Eukaryota</taxon>
        <taxon>Sar</taxon>
        <taxon>Alveolata</taxon>
        <taxon>Dinophyceae</taxon>
        <taxon>Suessiales</taxon>
        <taxon>Symbiodiniaceae</taxon>
        <taxon>Effrenium</taxon>
    </lineage>
</organism>
<sequence>MHGILPPLPHAVKERPQHRKAVIARVSARSSVLAGLDDLDRRKREVALAAVSVNGIALQWAPERLRKDKEIAMAAVANAGQALKYVNKELQSDRDVVLAAIRQNGLALLFASPRLQRDKELVLEACQRDGSALHFACDALRDDADCKIAAGTATTSVCSSARCTVDSSRSRFVASTYDGRWPSLTKWSRRPYLAATARTVDAEEAPRRSTMRSTIASAWQGPSHRHEGFTTR</sequence>
<name>A0AA36HZA8_9DINO</name>
<reference evidence="3" key="1">
    <citation type="submission" date="2023-08" db="EMBL/GenBank/DDBJ databases">
        <authorList>
            <person name="Chen Y."/>
            <person name="Shah S."/>
            <person name="Dougan E. K."/>
            <person name="Thang M."/>
            <person name="Chan C."/>
        </authorList>
    </citation>
    <scope>NUCLEOTIDE SEQUENCE</scope>
</reference>
<dbReference type="EMBL" id="CAUJNA010000457">
    <property type="protein sequence ID" value="CAJ1377362.1"/>
    <property type="molecule type" value="Genomic_DNA"/>
</dbReference>
<evidence type="ECO:0000259" key="2">
    <source>
        <dbReference type="Pfam" id="PF13475"/>
    </source>
</evidence>
<feature type="domain" description="DUF4116" evidence="2">
    <location>
        <begin position="44"/>
        <end position="91"/>
    </location>
</feature>
<feature type="region of interest" description="Disordered" evidence="1">
    <location>
        <begin position="203"/>
        <end position="232"/>
    </location>
</feature>
<comment type="caution">
    <text evidence="3">The sequence shown here is derived from an EMBL/GenBank/DDBJ whole genome shotgun (WGS) entry which is preliminary data.</text>
</comment>
<dbReference type="Proteomes" id="UP001178507">
    <property type="component" value="Unassembled WGS sequence"/>
</dbReference>
<dbReference type="AlphaFoldDB" id="A0AA36HZA8"/>
<protein>
    <recommendedName>
        <fullName evidence="2">DUF4116 domain-containing protein</fullName>
    </recommendedName>
</protein>
<evidence type="ECO:0000313" key="3">
    <source>
        <dbReference type="EMBL" id="CAJ1377362.1"/>
    </source>
</evidence>
<accession>A0AA36HZA8</accession>
<dbReference type="Pfam" id="PF13475">
    <property type="entry name" value="DUF4116"/>
    <property type="match status" value="2"/>
</dbReference>
<keyword evidence="4" id="KW-1185">Reference proteome</keyword>